<protein>
    <recommendedName>
        <fullName evidence="6">Golgi apparatus membrane protein TVP23 homolog</fullName>
    </recommendedName>
</protein>
<dbReference type="KEGG" id="crq:GCK72_013854"/>
<dbReference type="PANTHER" id="PTHR13019:SF25">
    <property type="entry name" value="GOLGI APPARATUS MEMBRANE PROTEIN TVP23 HOMOLOG"/>
    <property type="match status" value="1"/>
</dbReference>
<comment type="caution">
    <text evidence="7">The sequence shown here is derived from an EMBL/GenBank/DDBJ whole genome shotgun (WGS) entry which is preliminary data.</text>
</comment>
<organism evidence="7 8">
    <name type="scientific">Caenorhabditis remanei</name>
    <name type="common">Caenorhabditis vulgaris</name>
    <dbReference type="NCBI Taxonomy" id="31234"/>
    <lineage>
        <taxon>Eukaryota</taxon>
        <taxon>Metazoa</taxon>
        <taxon>Ecdysozoa</taxon>
        <taxon>Nematoda</taxon>
        <taxon>Chromadorea</taxon>
        <taxon>Rhabditida</taxon>
        <taxon>Rhabditina</taxon>
        <taxon>Rhabditomorpha</taxon>
        <taxon>Rhabditoidea</taxon>
        <taxon>Rhabditidae</taxon>
        <taxon>Peloderinae</taxon>
        <taxon>Caenorhabditis</taxon>
    </lineage>
</organism>
<sequence length="224" mass="26873">MRTGNTTEREAPWKLEFKWDRLLPPKWKRPYLIWTHVLLKLVALITIMFGAPGVNYFEGEGYVIDNIKAEFNATVFTFLAVLDFFVTKNIIGPKLTGLHHGFKVDEENHITYHFYAEKDFLSRYPSTDRDSFFTFMVFFSLVWIIKLIPVIITLSKFWIPFTILGFTSVYLNLYLFVQTRYYRQWTMSKFFAAWLYNFYMRIEFAEGDDSGNTFRNSYENRMRY</sequence>
<evidence type="ECO:0000256" key="3">
    <source>
        <dbReference type="ARBA" id="ARBA00022692"/>
    </source>
</evidence>
<dbReference type="GeneID" id="9828541"/>
<evidence type="ECO:0000256" key="5">
    <source>
        <dbReference type="ARBA" id="ARBA00023136"/>
    </source>
</evidence>
<keyword evidence="4 6" id="KW-1133">Transmembrane helix</keyword>
<dbReference type="GO" id="GO:0016192">
    <property type="term" value="P:vesicle-mediated transport"/>
    <property type="evidence" value="ECO:0007669"/>
    <property type="project" value="TreeGrafter"/>
</dbReference>
<keyword evidence="5 6" id="KW-0472">Membrane</keyword>
<evidence type="ECO:0000313" key="8">
    <source>
        <dbReference type="Proteomes" id="UP000483820"/>
    </source>
</evidence>
<feature type="transmembrane region" description="Helical" evidence="6">
    <location>
        <begin position="132"/>
        <end position="152"/>
    </location>
</feature>
<evidence type="ECO:0000313" key="7">
    <source>
        <dbReference type="EMBL" id="KAF1757398.1"/>
    </source>
</evidence>
<dbReference type="GO" id="GO:0009306">
    <property type="term" value="P:protein secretion"/>
    <property type="evidence" value="ECO:0007669"/>
    <property type="project" value="TreeGrafter"/>
</dbReference>
<evidence type="ECO:0000256" key="4">
    <source>
        <dbReference type="ARBA" id="ARBA00022989"/>
    </source>
</evidence>
<dbReference type="EMBL" id="WUAV01000004">
    <property type="protein sequence ID" value="KAF1757398.1"/>
    <property type="molecule type" value="Genomic_DNA"/>
</dbReference>
<dbReference type="GO" id="GO:0000139">
    <property type="term" value="C:Golgi membrane"/>
    <property type="evidence" value="ECO:0007669"/>
    <property type="project" value="TreeGrafter"/>
</dbReference>
<dbReference type="PANTHER" id="PTHR13019">
    <property type="entry name" value="GOLGI APPARATUS MEMBRANE PROTEIN TVP23"/>
    <property type="match status" value="1"/>
</dbReference>
<feature type="transmembrane region" description="Helical" evidence="6">
    <location>
        <begin position="158"/>
        <end position="177"/>
    </location>
</feature>
<dbReference type="CTD" id="9828541"/>
<evidence type="ECO:0000256" key="2">
    <source>
        <dbReference type="ARBA" id="ARBA00005467"/>
    </source>
</evidence>
<dbReference type="RefSeq" id="XP_003107811.2">
    <property type="nucleotide sequence ID" value="XM_003107763.2"/>
</dbReference>
<evidence type="ECO:0000256" key="1">
    <source>
        <dbReference type="ARBA" id="ARBA00004141"/>
    </source>
</evidence>
<reference evidence="7 8" key="1">
    <citation type="submission" date="2019-12" db="EMBL/GenBank/DDBJ databases">
        <title>Chromosome-level assembly of the Caenorhabditis remanei genome.</title>
        <authorList>
            <person name="Teterina A.A."/>
            <person name="Willis J.H."/>
            <person name="Phillips P.C."/>
        </authorList>
    </citation>
    <scope>NUCLEOTIDE SEQUENCE [LARGE SCALE GENOMIC DNA]</scope>
    <source>
        <strain evidence="7 8">PX506</strain>
        <tissue evidence="7">Whole organism</tissue>
    </source>
</reference>
<dbReference type="Pfam" id="PF05832">
    <property type="entry name" value="DUF846"/>
    <property type="match status" value="1"/>
</dbReference>
<name>A0A6A5GPK8_CAERE</name>
<gene>
    <name evidence="7" type="ORF">GCK72_013854</name>
</gene>
<accession>A0A6A5GPK8</accession>
<proteinExistence type="inferred from homology"/>
<dbReference type="Proteomes" id="UP000483820">
    <property type="component" value="Chromosome IV"/>
</dbReference>
<keyword evidence="3 6" id="KW-0812">Transmembrane</keyword>
<comment type="subcellular location">
    <subcellularLocation>
        <location evidence="1 6">Membrane</location>
        <topology evidence="1 6">Multi-pass membrane protein</topology>
    </subcellularLocation>
</comment>
<comment type="similarity">
    <text evidence="2 6">Belongs to the TVP23 family.</text>
</comment>
<feature type="transmembrane region" description="Helical" evidence="6">
    <location>
        <begin position="31"/>
        <end position="51"/>
    </location>
</feature>
<feature type="transmembrane region" description="Helical" evidence="6">
    <location>
        <begin position="71"/>
        <end position="91"/>
    </location>
</feature>
<evidence type="ECO:0000256" key="6">
    <source>
        <dbReference type="RuleBase" id="RU361206"/>
    </source>
</evidence>
<dbReference type="InterPro" id="IPR008564">
    <property type="entry name" value="TVP23-like"/>
</dbReference>
<dbReference type="AlphaFoldDB" id="A0A6A5GPK8"/>